<reference evidence="1" key="1">
    <citation type="journal article" date="2004" name="Nature">
        <title>Genome duplication in the teleost fish Tetraodon nigroviridis reveals the early vertebrate proto-karyotype.</title>
        <authorList>
            <person name="Jaillon O."/>
            <person name="Aury J.-M."/>
            <person name="Brunet F."/>
            <person name="Petit J.-L."/>
            <person name="Stange-Thomann N."/>
            <person name="Mauceli E."/>
            <person name="Bouneau L."/>
            <person name="Fischer C."/>
            <person name="Ozouf-Costaz C."/>
            <person name="Bernot A."/>
            <person name="Nicaud S."/>
            <person name="Jaffe D."/>
            <person name="Fisher S."/>
            <person name="Lutfalla G."/>
            <person name="Dossat C."/>
            <person name="Segurens B."/>
            <person name="Dasilva C."/>
            <person name="Salanoubat M."/>
            <person name="Levy M."/>
            <person name="Boudet N."/>
            <person name="Castellano S."/>
            <person name="Anthouard V."/>
            <person name="Jubin C."/>
            <person name="Castelli V."/>
            <person name="Katinka M."/>
            <person name="Vacherie B."/>
            <person name="Biemont C."/>
            <person name="Skalli Z."/>
            <person name="Cattolico L."/>
            <person name="Poulain J."/>
            <person name="De Berardinis V."/>
            <person name="Cruaud C."/>
            <person name="Duprat S."/>
            <person name="Brottier P."/>
            <person name="Coutanceau J.-P."/>
            <person name="Gouzy J."/>
            <person name="Parra G."/>
            <person name="Lardier G."/>
            <person name="Chapple C."/>
            <person name="McKernan K.J."/>
            <person name="McEwan P."/>
            <person name="Bosak S."/>
            <person name="Kellis M."/>
            <person name="Volff J.-N."/>
            <person name="Guigo R."/>
            <person name="Zody M.C."/>
            <person name="Mesirov J."/>
            <person name="Lindblad-Toh K."/>
            <person name="Birren B."/>
            <person name="Nusbaum C."/>
            <person name="Kahn D."/>
            <person name="Robinson-Rechavi M."/>
            <person name="Laudet V."/>
            <person name="Schachter V."/>
            <person name="Quetier F."/>
            <person name="Saurin W."/>
            <person name="Scarpelli C."/>
            <person name="Wincker P."/>
            <person name="Lander E.S."/>
            <person name="Weissenbach J."/>
            <person name="Roest Crollius H."/>
        </authorList>
    </citation>
    <scope>NUCLEOTIDE SEQUENCE [LARGE SCALE GENOMIC DNA]</scope>
</reference>
<accession>Q4STZ0</accession>
<protein>
    <submittedName>
        <fullName evidence="1">(spotted green pufferfish) hypothetical protein</fullName>
    </submittedName>
</protein>
<dbReference type="AlphaFoldDB" id="Q4STZ0"/>
<proteinExistence type="predicted"/>
<dbReference type="EMBL" id="CAAE01014066">
    <property type="protein sequence ID" value="CAF95892.1"/>
    <property type="molecule type" value="Genomic_DNA"/>
</dbReference>
<gene>
    <name evidence="1" type="ORF">GSTENG00012710001</name>
</gene>
<name>Q4STZ0_TETNG</name>
<sequence>MADIAPSGPHLPPLARPPAVCHAFSPLIRESRRLRPTRKDRWHISMSLCAAWLQRQETSGSASNWTPRLARCGCSF</sequence>
<evidence type="ECO:0000313" key="1">
    <source>
        <dbReference type="EMBL" id="CAF95892.1"/>
    </source>
</evidence>
<dbReference type="KEGG" id="tng:GSTEN00012710G001"/>
<comment type="caution">
    <text evidence="1">The sequence shown here is derived from an EMBL/GenBank/DDBJ whole genome shotgun (WGS) entry which is preliminary data.</text>
</comment>
<reference evidence="1" key="2">
    <citation type="submission" date="2004-02" db="EMBL/GenBank/DDBJ databases">
        <authorList>
            <consortium name="Genoscope"/>
            <consortium name="Whitehead Institute Centre for Genome Research"/>
        </authorList>
    </citation>
    <scope>NUCLEOTIDE SEQUENCE</scope>
</reference>
<organism evidence="1">
    <name type="scientific">Tetraodon nigroviridis</name>
    <name type="common">Spotted green pufferfish</name>
    <name type="synonym">Chelonodon nigroviridis</name>
    <dbReference type="NCBI Taxonomy" id="99883"/>
    <lineage>
        <taxon>Eukaryota</taxon>
        <taxon>Metazoa</taxon>
        <taxon>Chordata</taxon>
        <taxon>Craniata</taxon>
        <taxon>Vertebrata</taxon>
        <taxon>Euteleostomi</taxon>
        <taxon>Actinopterygii</taxon>
        <taxon>Neopterygii</taxon>
        <taxon>Teleostei</taxon>
        <taxon>Neoteleostei</taxon>
        <taxon>Acanthomorphata</taxon>
        <taxon>Eupercaria</taxon>
        <taxon>Tetraodontiformes</taxon>
        <taxon>Tetradontoidea</taxon>
        <taxon>Tetraodontidae</taxon>
        <taxon>Tetraodon</taxon>
    </lineage>
</organism>